<dbReference type="Pfam" id="PF20220">
    <property type="entry name" value="ABC_toxin_N"/>
    <property type="match status" value="1"/>
</dbReference>
<dbReference type="InterPro" id="IPR040840">
    <property type="entry name" value="TcA_TcB_BD"/>
</dbReference>
<dbReference type="InterPro" id="IPR046839">
    <property type="entry name" value="ABC_toxin_N"/>
</dbReference>
<feature type="coiled-coil region" evidence="2">
    <location>
        <begin position="3221"/>
        <end position="3248"/>
    </location>
</feature>
<keyword evidence="2" id="KW-0175">Coiled coil</keyword>
<feature type="domain" description="Peptidoglycan binding-like" evidence="4">
    <location>
        <begin position="13"/>
        <end position="68"/>
    </location>
</feature>
<keyword evidence="9" id="KW-1185">Reference proteome</keyword>
<evidence type="ECO:0000259" key="7">
    <source>
        <dbReference type="Pfam" id="PF20220"/>
    </source>
</evidence>
<reference evidence="9" key="1">
    <citation type="submission" date="2017-06" db="EMBL/GenBank/DDBJ databases">
        <authorList>
            <person name="Cremers G."/>
        </authorList>
    </citation>
    <scope>NUCLEOTIDE SEQUENCE [LARGE SCALE GENOMIC DNA]</scope>
</reference>
<dbReference type="InterPro" id="IPR002477">
    <property type="entry name" value="Peptidoglycan-bd-like"/>
</dbReference>
<dbReference type="RefSeq" id="WP_096204006.1">
    <property type="nucleotide sequence ID" value="NZ_FZMP01000032.1"/>
</dbReference>
<evidence type="ECO:0000256" key="3">
    <source>
        <dbReference type="SAM" id="MobiDB-lite"/>
    </source>
</evidence>
<dbReference type="Pfam" id="PF01471">
    <property type="entry name" value="PG_binding_1"/>
    <property type="match status" value="1"/>
</dbReference>
<dbReference type="Pfam" id="PF03538">
    <property type="entry name" value="VRP1"/>
    <property type="match status" value="1"/>
</dbReference>
<evidence type="ECO:0000256" key="2">
    <source>
        <dbReference type="SAM" id="Coils"/>
    </source>
</evidence>
<evidence type="ECO:0000313" key="9">
    <source>
        <dbReference type="Proteomes" id="UP000218615"/>
    </source>
</evidence>
<proteinExistence type="predicted"/>
<dbReference type="Proteomes" id="UP000218615">
    <property type="component" value="Unassembled WGS sequence"/>
</dbReference>
<evidence type="ECO:0000313" key="8">
    <source>
        <dbReference type="EMBL" id="SNQ59672.1"/>
    </source>
</evidence>
<dbReference type="EMBL" id="FZMP01000032">
    <property type="protein sequence ID" value="SNQ59672.1"/>
    <property type="molecule type" value="Genomic_DNA"/>
</dbReference>
<evidence type="ECO:0008006" key="10">
    <source>
        <dbReference type="Google" id="ProtNLM"/>
    </source>
</evidence>
<feature type="domain" description="Tc toxin complex TcA C-terminal TcB-binding" evidence="5">
    <location>
        <begin position="3219"/>
        <end position="3507"/>
    </location>
</feature>
<evidence type="ECO:0000259" key="5">
    <source>
        <dbReference type="Pfam" id="PF18276"/>
    </source>
</evidence>
<dbReference type="Gene3D" id="1.10.101.10">
    <property type="entry name" value="PGBD-like superfamily/PGBD"/>
    <property type="match status" value="1"/>
</dbReference>
<accession>A0A284VKA7</accession>
<dbReference type="OrthoDB" id="132101at2157"/>
<gene>
    <name evidence="8" type="ORF">MNV_1270002</name>
</gene>
<feature type="domain" description="ABC toxin N-terminal" evidence="7">
    <location>
        <begin position="2089"/>
        <end position="2213"/>
    </location>
</feature>
<protein>
    <recommendedName>
        <fullName evidence="10">Peptidoglycan binding-like domain-containing protein</fullName>
    </recommendedName>
</protein>
<dbReference type="InterPro" id="IPR036366">
    <property type="entry name" value="PGBDSf"/>
</dbReference>
<sequence>MKLQDRNLSIDMQGEDVKLLQKELQRLGFSIKDKEGIFGNSVYQAVLEFQKQHGLGSTGEVDETTAKVINVMVDALGTIDQPAKFVVKGQIRQTDGSPLAGVPVRAFDKDLRREELLGEAVADKYGRYEIMYTAEQFHRAEKKNADLYIRVYKEGDQVIASSSIIFNAQPVETIDLSVDGEYHELSEYEKLIAEITPLLEGIPIAELVEDEKHRDITFISGETGQDFQHIEFLIEAHKLAKQTDLQPDVFYGLFRQNLPTSLSALLSQNHDVLHRALEASLRDNIIPFRLSEWQGAILNRLHELAVEEVLKPADESKRASFGNLLSIVLPDREKQKVLADAFVTHQGTGEEFWKEIHGFSQDEINQIQVILELGVFTQYHIPLMHELLQKRPEEEIASIQYLANLDEDGWLELANKHGAPPDTSGETNTEKIKNYATMLAHAIEDSFPTAVIASRISQGKFGFDASLRTNLDTFFKKNPKFAFGDTVKPANIYLESDEINLNGVANPHVTKSTLLQIDRIYKLTSRVTEINTLIRDGFHSAYSIAHMRENDFISRYTEPFGEARARDIYAKGRQVHDTALLFYIKHHKGLNKPEPYVISGALEAFEMLKISPEWRTLFGTLDLCDCKHCMSVYSPAAYLVDILSFLAKGTIINGRTPLQILLDRRPDIAEIELTCENINIKLPYIDLVNEVLEYPIEPVVPQIIPNPTGRNMISDLDKCILPTEVKNAIAGITSPSSELAIVKVSNPGKEWRIADGARRWMIRYSPDSMEIKIGNQSPLHIDISPGSNAMTEMDHAQLPIEVKSAIAKYPYLPPANFIISVLRIGIRWQITYSLEAMISIIVRQPISFFTISAGNQQLATFPILYPFVPSMIAELDQGRLPVALEERLRIPANIAITVINAGAQWRITLNEQAIVELIPGKLIVSFLSLQTSGTPEELKANPEQINTKAYDKLSNAVYPWTLPFNLWLEEARVYLNHIGVHRHELMEKMFRGSLVDALLSSVIVNEHLGISELEAGIIVGRVTHDSRPIPIRGDPDRPWDFWGILQNAEIPDPAGGRTPIIGKWDAVLKRVDVFLQRSGLNYGELLELLGTYFINPITTGSTRKLSLVSIDTIDMATCNLSKLEIKGLDKPTLGRIHRFVRLWHRLGWTMRDLDKAILLIQPKNANGELDISNAFLRYLSHAKRLHAKLNVPLLTILSWWSEKIDTARYIDHLAEGQPEVLSLYDQLFQNKTVVTPANEIFKLNSTRDELKYLTSGASAQKLSAHSAVITAGLGISATDLALLLSITAKELKMVLDIDDAKLAAFVGTTEAELTSRTNYPDIPAHDTLRLWTISLLYRLSSFSKALKLPIVDFLTVLKLMATNPFARSMNTLQFVDNVSKVQDSKFTIAELNYLLRHEFLLSSVIAPTDENISLVLDEIRSGLQKIAAENTFRDDLDDPNGRTTDQRGELTKKKLALLNWDNELIKQVTAAFNDDITYETDLSALPAGIVLPNDTGIYETDLLLNALPNRYKFPDGLQEVVVHDRSTGKLRVLRKLTYLEWKLLLDDASQNGYYDYGRAVQTLIEQQDGLKGRISYDEDAEKLRFTGTMNLLRYAKLKSMSNDADYQEAIDTLFTAPRDFILRHMHTFSLQRFSVALAALPASVKLPNALKNKIYYDETEKRLYSIGMMSKTERDQLLNLSSNPRDTYHEQYLIGINTLYYAPNLRPSASDFSAQLWQLPANIQLPGSLSNQIHYDSTEHMLRFNGTMTLTKQQTLLGLSDNLAYQEAIQALFFAPNVSSPLRQEDFLTHVEISLFFDTTIDTQGNPITPEYRFNIVLKKLLPYLRTSLSEQFVKHKIGEALQLESRVVEQLLSEFLRSPADPEPDPTLKRKALAEFLDLTFAESNPAVKLIASSFQVQFKTFKLLHKVAMFISKFRITAKEITWLVTSMRSSDWLNFNDLPIDSAQPAAPFDAWLHLAGLLQLRDSLPAGEIVLSEMFALAWDPTTTENGLLRRLSELLQWELKDLRFLAGIQVFGFIFPEAYRDERALARLLACFRMMKSLGASSEQCNNWRRTNLTATDAQSIKNAIKAKYETAIWLEKAKPLRDLLRDQQRAALVDYHVANPLRDSINRPLWKDANGLYGYYLIDVEMSSCMETSRLKQAISSVQLFIQRCLMSLERGVNLEPDETEEWSKWRKQYRIWEANRKVFLYPENWIEPELRDDKSPFFKELEAELLQNDITEESAETALAHYLEKLDQVSRLEIVGIYHEKEDTSRTDILHVFGRTYYTPHIYFYRKREKDRWGIWEKVDLDIEGDHLIPVVWNRKVYLFWPIFIKKTVRDGEQELRYWDLHLAWSTYANGRWSPKRKSNDYVAPSLDNRITLPSNVSFKGMVSGDRLTIWIYGPLEISNEAPTEPPTTTSKGTPVPEMEDIDDISGVNMQGCVQDGVTKKVIKGIKVCLTYMPYSPPPGGGSWDPRYEMYQTLTDEYGRFKLDLDYISRSFEKRGGTNPYVYFIEIEPQAGYNSVLMPLYLAWNSDNYLAFTPSWVDIYLDKTQTQEPPKTSIVKQNVVISSVTLNYNDSIIKTTPVWPRPDEIQVPPGFLLENMMFVSSGTSSLSIKSFAILTEIYSLFKLLVPHQDQQFEGDFPFFFQDDYRTYLVSKKTDVSFSFEIFYHPWVNKFISSLRYGGANELLTLTNQSLTDWGDSFNKYKPNLSIIPLESIPIENVDFSSCGAYSMYNWELFFHVPFFIATRLSKNQRFEEAQKWFHYVFNPTAAGALAFSSAERAAGFWNVLPFHKLAKQPPSTLQDFLEDSKELDEQVALWQENPFKPHVIARSRIVAYMKTVVMKYIDNLLDWGDMLFRRETIESINEATQLYILAAQILGRRPERIPPRAEPKIQTFNSLQSYELDSFNNAMVKIESLIFPSAAPANAPTNPGSQALDMPYFCFPNNDKLLAYWDRVADRLFKIRHCMNIKGQLLSLPLFEPPIDPAILVRAAAAGVDINSALSDLSTPLPNYRFNIMVQKATELCNDLKSLGSALILVHEKHDAEKLALLRSEHEIRLLDAVRLIKEQQVQESNDNLFALEEGKQVLLKRKAHFESLVNSGQANASQPALSAENQTGDGTLKLNPNEQVQLALTQQGMDLQLIQAFTNYLGNTLSLIPDAKTCPPTCAGGVSFGGSQLGSAIRAMSEYMGAMISILHTQASISGIKGGYLRRAEDWRFQFDLACAEEKQILKQIEAAKIRLAISEKELENHDLQVENAKEVDAFMHDKFSNSELYNWMVGQISSIYFQSYQMTYDIAKRAERAYRYELGLSDSNFIQFGYWDSLKKGLLAGEKLYYDLKRMELSYLDQNKREYEITKYISLALLDPIRLIELKETGACFVELPELLFDVDYLGHYMRRIKSVSLTIPCVTGPYTSVNCTLTLLSNKIRKSTDPSGPHRKYEEKPGEDPRFDYNLGAIQSIATSNAQNDSGMFELNFRDERYLHFEGAGAISVWRLEMPKECNNFDFDTISDVIIKMNYTARDGGEPLRNKAKTELKMNSGEVKKDLIRMFSAKHEFPSEWYSFLNPSNNDTDQKLQLNFIGERFPFQFDSKSTKINEITIFLKLKYPITYINNDQLRIILKPPNARAISGELEVVSTEMGGLAYFRSSKFTDGAELGKWFIEVKRKKKQDTNPTEYMEIPSWLRQKRDGTDEVVKINTEDHYRLNQDAIEDIGIICLYSAKMR</sequence>
<feature type="domain" description="Neuraminidase-like" evidence="6">
    <location>
        <begin position="2243"/>
        <end position="2365"/>
    </location>
</feature>
<dbReference type="Pfam" id="PF18276">
    <property type="entry name" value="TcA_TcB_BD"/>
    <property type="match status" value="1"/>
</dbReference>
<dbReference type="InterPro" id="IPR036365">
    <property type="entry name" value="PGBD-like_sf"/>
</dbReference>
<feature type="compositionally biased region" description="Basic and acidic residues" evidence="3">
    <location>
        <begin position="3425"/>
        <end position="3434"/>
    </location>
</feature>
<dbReference type="InterPro" id="IPR018003">
    <property type="entry name" value="Insecticidal_toxin/plasmid_vir"/>
</dbReference>
<dbReference type="SUPFAM" id="SSF47090">
    <property type="entry name" value="PGBD-like"/>
    <property type="match status" value="1"/>
</dbReference>
<evidence type="ECO:0000259" key="6">
    <source>
        <dbReference type="Pfam" id="PF18413"/>
    </source>
</evidence>
<dbReference type="Pfam" id="PF18413">
    <property type="entry name" value="Neuraminidase"/>
    <property type="match status" value="1"/>
</dbReference>
<name>A0A284VKA7_9EURY</name>
<evidence type="ECO:0000259" key="4">
    <source>
        <dbReference type="Pfam" id="PF01471"/>
    </source>
</evidence>
<keyword evidence="1" id="KW-0843">Virulence</keyword>
<organism evidence="8 9">
    <name type="scientific">Candidatus Methanoperedens nitratireducens</name>
    <dbReference type="NCBI Taxonomy" id="1392998"/>
    <lineage>
        <taxon>Archaea</taxon>
        <taxon>Methanobacteriati</taxon>
        <taxon>Methanobacteriota</taxon>
        <taxon>Stenosarchaea group</taxon>
        <taxon>Methanomicrobia</taxon>
        <taxon>Methanosarcinales</taxon>
        <taxon>ANME-2 cluster</taxon>
        <taxon>Candidatus Methanoperedentaceae</taxon>
        <taxon>Candidatus Methanoperedens</taxon>
    </lineage>
</organism>
<feature type="region of interest" description="Disordered" evidence="3">
    <location>
        <begin position="3415"/>
        <end position="3434"/>
    </location>
</feature>
<evidence type="ECO:0000256" key="1">
    <source>
        <dbReference type="ARBA" id="ARBA00023026"/>
    </source>
</evidence>
<dbReference type="InterPro" id="IPR041079">
    <property type="entry name" value="Neuraminidase-like"/>
</dbReference>